<dbReference type="EMBL" id="JAHUTI010023117">
    <property type="protein sequence ID" value="MED6240141.1"/>
    <property type="molecule type" value="Genomic_DNA"/>
</dbReference>
<gene>
    <name evidence="1" type="ORF">ATANTOWER_016685</name>
</gene>
<evidence type="ECO:0000313" key="2">
    <source>
        <dbReference type="Proteomes" id="UP001345963"/>
    </source>
</evidence>
<accession>A0ABU7APJ0</accession>
<reference evidence="1 2" key="1">
    <citation type="submission" date="2021-07" db="EMBL/GenBank/DDBJ databases">
        <authorList>
            <person name="Palmer J.M."/>
        </authorList>
    </citation>
    <scope>NUCLEOTIDE SEQUENCE [LARGE SCALE GENOMIC DNA]</scope>
    <source>
        <strain evidence="1 2">AT_MEX2019</strain>
        <tissue evidence="1">Muscle</tissue>
    </source>
</reference>
<comment type="caution">
    <text evidence="1">The sequence shown here is derived from an EMBL/GenBank/DDBJ whole genome shotgun (WGS) entry which is preliminary data.</text>
</comment>
<proteinExistence type="predicted"/>
<evidence type="ECO:0000313" key="1">
    <source>
        <dbReference type="EMBL" id="MED6240141.1"/>
    </source>
</evidence>
<keyword evidence="2" id="KW-1185">Reference proteome</keyword>
<sequence>MFIVLIKGKGCTQSDLSLELGSINKQNTTLPWINIFEPDMSQLKKGVDWSLTCNGKQQLEAAAKTCNALGIKSELHRLIPHRLDNWVCLCSSTAAPPSDGSC</sequence>
<organism evidence="1 2">
    <name type="scientific">Ataeniobius toweri</name>
    <dbReference type="NCBI Taxonomy" id="208326"/>
    <lineage>
        <taxon>Eukaryota</taxon>
        <taxon>Metazoa</taxon>
        <taxon>Chordata</taxon>
        <taxon>Craniata</taxon>
        <taxon>Vertebrata</taxon>
        <taxon>Euteleostomi</taxon>
        <taxon>Actinopterygii</taxon>
        <taxon>Neopterygii</taxon>
        <taxon>Teleostei</taxon>
        <taxon>Neoteleostei</taxon>
        <taxon>Acanthomorphata</taxon>
        <taxon>Ovalentaria</taxon>
        <taxon>Atherinomorphae</taxon>
        <taxon>Cyprinodontiformes</taxon>
        <taxon>Goodeidae</taxon>
        <taxon>Ataeniobius</taxon>
    </lineage>
</organism>
<protein>
    <submittedName>
        <fullName evidence="1">Uncharacterized protein</fullName>
    </submittedName>
</protein>
<name>A0ABU7APJ0_9TELE</name>
<dbReference type="Proteomes" id="UP001345963">
    <property type="component" value="Unassembled WGS sequence"/>
</dbReference>